<feature type="domain" description="TIR" evidence="4">
    <location>
        <begin position="10"/>
        <end position="122"/>
    </location>
</feature>
<accession>A0AA37M8H4</accession>
<evidence type="ECO:0000313" key="6">
    <source>
        <dbReference type="Proteomes" id="UP001055286"/>
    </source>
</evidence>
<dbReference type="Proteomes" id="UP001055286">
    <property type="component" value="Unassembled WGS sequence"/>
</dbReference>
<evidence type="ECO:0000259" key="4">
    <source>
        <dbReference type="Pfam" id="PF13676"/>
    </source>
</evidence>
<dbReference type="PANTHER" id="PTHR10584">
    <property type="entry name" value="SUGAR KINASE"/>
    <property type="match status" value="1"/>
</dbReference>
<dbReference type="AlphaFoldDB" id="A0AA37M8H4"/>
<dbReference type="GO" id="GO:0016301">
    <property type="term" value="F:kinase activity"/>
    <property type="evidence" value="ECO:0007669"/>
    <property type="project" value="UniProtKB-KW"/>
</dbReference>
<dbReference type="InterPro" id="IPR035897">
    <property type="entry name" value="Toll_tir_struct_dom_sf"/>
</dbReference>
<dbReference type="InterPro" id="IPR000157">
    <property type="entry name" value="TIR_dom"/>
</dbReference>
<evidence type="ECO:0000256" key="1">
    <source>
        <dbReference type="ARBA" id="ARBA00022679"/>
    </source>
</evidence>
<dbReference type="Pfam" id="PF00294">
    <property type="entry name" value="PfkB"/>
    <property type="match status" value="1"/>
</dbReference>
<name>A0AA37M8H4_9HYPH</name>
<dbReference type="Gene3D" id="3.40.50.10140">
    <property type="entry name" value="Toll/interleukin-1 receptor homology (TIR) domain"/>
    <property type="match status" value="1"/>
</dbReference>
<evidence type="ECO:0000313" key="5">
    <source>
        <dbReference type="EMBL" id="GJD66713.1"/>
    </source>
</evidence>
<proteinExistence type="predicted"/>
<dbReference type="InterPro" id="IPR029056">
    <property type="entry name" value="Ribokinase-like"/>
</dbReference>
<dbReference type="PANTHER" id="PTHR10584:SF166">
    <property type="entry name" value="RIBOKINASE"/>
    <property type="match status" value="1"/>
</dbReference>
<organism evidence="5 6">
    <name type="scientific">Methylobacterium frigidaeris</name>
    <dbReference type="NCBI Taxonomy" id="2038277"/>
    <lineage>
        <taxon>Bacteria</taxon>
        <taxon>Pseudomonadati</taxon>
        <taxon>Pseudomonadota</taxon>
        <taxon>Alphaproteobacteria</taxon>
        <taxon>Hyphomicrobiales</taxon>
        <taxon>Methylobacteriaceae</taxon>
        <taxon>Methylobacterium</taxon>
    </lineage>
</organism>
<sequence>MSDHKQKPLVFISYSHKDEPEKLSEGEVKWLSFVQTFLGPAEKNDTLELWIDRHMLGGADWDPEIEMKLRLCQVFILLVSSNSMASDYIVGKEIAIIRERQRLGEPVYFYPILITPTPKAGLDKVRDKNLRPLDGRPLSSLSYSDRCQAMSDAADEIEAVVLALPQPPSQRFNMLRSSEEASKAEEQFRANTDALRKADLCTGSYYEICNRASLAPNEAFDIFTVSAHNEDVIYKVDRLAPDYETQIRNPDRSPGGSGANTAFALAQLGGVRVGVAGVIANDGRGQRLRASLQSVGINTNKLHIEQSIGDCFTGKTIVFSDRDGRRSIFLEQGVNGIFKQVSIRRSIDYKYELSKSRVVHISSFGSEDEKVFCEEMALGLSRDSLLTFTPGSLYSKRGLNYIEGFLKRTNIVFLYQDQLESLMFSPRAARVEDVEKLIENFYSWRASRGHNEPIILSVKRQSKLGPLPARDYCLIAYGKEGVEGVITPEPAENLPLENFSASFQLGAGDALAAGVIFAVIAGLSPQAAANSGYLFATFASTSVDARTGLSSHANFLREGIASIRRKDIASAGL</sequence>
<evidence type="ECO:0000256" key="2">
    <source>
        <dbReference type="ARBA" id="ARBA00022777"/>
    </source>
</evidence>
<reference evidence="5" key="2">
    <citation type="submission" date="2021-08" db="EMBL/GenBank/DDBJ databases">
        <authorList>
            <person name="Tani A."/>
            <person name="Ola A."/>
            <person name="Ogura Y."/>
            <person name="Katsura K."/>
            <person name="Hayashi T."/>
        </authorList>
    </citation>
    <scope>NUCLEOTIDE SEQUENCE</scope>
    <source>
        <strain evidence="5">JCM 32048</strain>
    </source>
</reference>
<keyword evidence="6" id="KW-1185">Reference proteome</keyword>
<dbReference type="Pfam" id="PF13676">
    <property type="entry name" value="TIR_2"/>
    <property type="match status" value="1"/>
</dbReference>
<feature type="domain" description="Carbohydrate kinase PfkB" evidence="3">
    <location>
        <begin position="223"/>
        <end position="376"/>
    </location>
</feature>
<gene>
    <name evidence="5" type="primary">RBKS_2</name>
    <name evidence="5" type="ORF">MPEAHAMD_6911</name>
</gene>
<dbReference type="RefSeq" id="WP_238193660.1">
    <property type="nucleotide sequence ID" value="NZ_BPQJ01000076.1"/>
</dbReference>
<dbReference type="SUPFAM" id="SSF52200">
    <property type="entry name" value="Toll/Interleukin receptor TIR domain"/>
    <property type="match status" value="1"/>
</dbReference>
<keyword evidence="2" id="KW-0418">Kinase</keyword>
<dbReference type="Gene3D" id="3.40.1190.20">
    <property type="match status" value="1"/>
</dbReference>
<dbReference type="InterPro" id="IPR011611">
    <property type="entry name" value="PfkB_dom"/>
</dbReference>
<evidence type="ECO:0000259" key="3">
    <source>
        <dbReference type="Pfam" id="PF00294"/>
    </source>
</evidence>
<comment type="caution">
    <text evidence="5">The sequence shown here is derived from an EMBL/GenBank/DDBJ whole genome shotgun (WGS) entry which is preliminary data.</text>
</comment>
<reference evidence="5" key="1">
    <citation type="journal article" date="2016" name="Front. Microbiol.">
        <title>Genome Sequence of the Piezophilic, Mesophilic Sulfate-Reducing Bacterium Desulfovibrio indicus J2T.</title>
        <authorList>
            <person name="Cao J."/>
            <person name="Maignien L."/>
            <person name="Shao Z."/>
            <person name="Alain K."/>
            <person name="Jebbar M."/>
        </authorList>
    </citation>
    <scope>NUCLEOTIDE SEQUENCE</scope>
    <source>
        <strain evidence="5">JCM 32048</strain>
    </source>
</reference>
<dbReference type="SUPFAM" id="SSF53613">
    <property type="entry name" value="Ribokinase-like"/>
    <property type="match status" value="1"/>
</dbReference>
<dbReference type="EMBL" id="BPQJ01000076">
    <property type="protein sequence ID" value="GJD66713.1"/>
    <property type="molecule type" value="Genomic_DNA"/>
</dbReference>
<keyword evidence="1" id="KW-0808">Transferase</keyword>
<dbReference type="GO" id="GO:0007165">
    <property type="term" value="P:signal transduction"/>
    <property type="evidence" value="ECO:0007669"/>
    <property type="project" value="InterPro"/>
</dbReference>
<protein>
    <submittedName>
        <fullName evidence="5">Ribokinase</fullName>
    </submittedName>
</protein>